<name>A0AAQ3ME21_VIGMU</name>
<evidence type="ECO:0000256" key="1">
    <source>
        <dbReference type="SAM" id="Phobius"/>
    </source>
</evidence>
<dbReference type="Proteomes" id="UP001374535">
    <property type="component" value="Chromosome 11"/>
</dbReference>
<dbReference type="EMBL" id="CP144690">
    <property type="protein sequence ID" value="WVY89370.1"/>
    <property type="molecule type" value="Genomic_DNA"/>
</dbReference>
<keyword evidence="1" id="KW-0472">Membrane</keyword>
<protein>
    <submittedName>
        <fullName evidence="2">Uncharacterized protein</fullName>
    </submittedName>
</protein>
<evidence type="ECO:0000313" key="3">
    <source>
        <dbReference type="Proteomes" id="UP001374535"/>
    </source>
</evidence>
<feature type="transmembrane region" description="Helical" evidence="1">
    <location>
        <begin position="43"/>
        <end position="65"/>
    </location>
</feature>
<keyword evidence="1" id="KW-0812">Transmembrane</keyword>
<sequence length="115" mass="13991">TISFYYLQPQINIFSHFFTSSPPSFLITPHFFSTSFSNNSTYIFYHIFSTNFFIIFLSLIFHTNFYYSLYFILPTNFLYYFLHLISTLTFTIYYILFHLLSPPTFYIISFTYFPH</sequence>
<keyword evidence="3" id="KW-1185">Reference proteome</keyword>
<gene>
    <name evidence="2" type="ORF">V8G54_034884</name>
</gene>
<feature type="non-terminal residue" evidence="2">
    <location>
        <position position="115"/>
    </location>
</feature>
<accession>A0AAQ3ME21</accession>
<proteinExistence type="predicted"/>
<organism evidence="2 3">
    <name type="scientific">Vigna mungo</name>
    <name type="common">Black gram</name>
    <name type="synonym">Phaseolus mungo</name>
    <dbReference type="NCBI Taxonomy" id="3915"/>
    <lineage>
        <taxon>Eukaryota</taxon>
        <taxon>Viridiplantae</taxon>
        <taxon>Streptophyta</taxon>
        <taxon>Embryophyta</taxon>
        <taxon>Tracheophyta</taxon>
        <taxon>Spermatophyta</taxon>
        <taxon>Magnoliopsida</taxon>
        <taxon>eudicotyledons</taxon>
        <taxon>Gunneridae</taxon>
        <taxon>Pentapetalae</taxon>
        <taxon>rosids</taxon>
        <taxon>fabids</taxon>
        <taxon>Fabales</taxon>
        <taxon>Fabaceae</taxon>
        <taxon>Papilionoideae</taxon>
        <taxon>50 kb inversion clade</taxon>
        <taxon>NPAAA clade</taxon>
        <taxon>indigoferoid/millettioid clade</taxon>
        <taxon>Phaseoleae</taxon>
        <taxon>Vigna</taxon>
    </lineage>
</organism>
<feature type="transmembrane region" description="Helical" evidence="1">
    <location>
        <begin position="77"/>
        <end position="96"/>
    </location>
</feature>
<evidence type="ECO:0000313" key="2">
    <source>
        <dbReference type="EMBL" id="WVY89370.1"/>
    </source>
</evidence>
<reference evidence="2 3" key="1">
    <citation type="journal article" date="2023" name="Life. Sci Alliance">
        <title>Evolutionary insights into 3D genome organization and epigenetic landscape of Vigna mungo.</title>
        <authorList>
            <person name="Junaid A."/>
            <person name="Singh B."/>
            <person name="Bhatia S."/>
        </authorList>
    </citation>
    <scope>NUCLEOTIDE SEQUENCE [LARGE SCALE GENOMIC DNA]</scope>
    <source>
        <strain evidence="2">Urdbean</strain>
    </source>
</reference>
<keyword evidence="1" id="KW-1133">Transmembrane helix</keyword>
<dbReference type="AlphaFoldDB" id="A0AAQ3ME21"/>